<dbReference type="AlphaFoldDB" id="A0A3P3YWB4"/>
<keyword evidence="2" id="KW-0496">Mitochondrion</keyword>
<geneLocation type="mitochondrion" evidence="2"/>
<reference evidence="2" key="1">
    <citation type="submission" date="2018-05" db="EMBL/GenBank/DDBJ databases">
        <authorList>
            <person name="Fogelqvist J."/>
        </authorList>
    </citation>
    <scope>NUCLEOTIDE SEQUENCE [LARGE SCALE GENOMIC DNA]</scope>
</reference>
<keyword evidence="1" id="KW-1133">Transmembrane helix</keyword>
<feature type="transmembrane region" description="Helical" evidence="1">
    <location>
        <begin position="478"/>
        <end position="498"/>
    </location>
</feature>
<keyword evidence="1" id="KW-0472">Membrane</keyword>
<gene>
    <name evidence="2" type="ORF">PLBR_LOCUS75</name>
</gene>
<feature type="transmembrane region" description="Helical" evidence="1">
    <location>
        <begin position="300"/>
        <end position="319"/>
    </location>
</feature>
<proteinExistence type="predicted"/>
<accession>A0A3P3YWB4</accession>
<sequence>MSKNSFLRLRLRHRELVTDCNFFCQLFLEARQLLSSDFFPTEKYSFRLKLIREVFKLQKRIAQLGNIGNTNGALFLINKYVSHLCVRLFVIGALKGSISVNFLFHFKILEVFDCFYILKYGWFLIGLKSLYNVKKIYFKKGNDSVYSVLLSSVFDKIAQRQILILLDPLVNAISKFNRYGLSRERFYRQLVNHSDFFFLNKNFIKLRLLKFEVSNWFSKISHVYLYNYLPWPRGYKYLLERWLNPSLAVKIRKNNCSKILTQGIMQDLILGPIIFNFILNSFFKFLLFKLNYRTIFVKHLRVFIIGSIIGVITVSNSVLSRFYSNIINYLNFRKIVNYDFLKMCYVDFFHVRKFNFLGWQAFFTRRVWISVALSKNYLGFRYPLKRSVTGLLEWRPCFYHRLGFKKAIKWEIFKSPYNIRIIIFVKVYLIMRNFVWYYLYIDNFIIYFILLCCFVSRCLRRNLKYKMYCGKRRLFSNLIWKVFFGLDMVFFYKIWGYWVRIFLKY</sequence>
<organism evidence="2">
    <name type="scientific">Plasmodiophora brassicae</name>
    <name type="common">Clubroot disease agent</name>
    <dbReference type="NCBI Taxonomy" id="37360"/>
    <lineage>
        <taxon>Eukaryota</taxon>
        <taxon>Sar</taxon>
        <taxon>Rhizaria</taxon>
        <taxon>Endomyxa</taxon>
        <taxon>Phytomyxea</taxon>
        <taxon>Plasmodiophorida</taxon>
        <taxon>Plasmodiophoridae</taxon>
        <taxon>Plasmodiophora</taxon>
    </lineage>
</organism>
<evidence type="ECO:0000313" key="2">
    <source>
        <dbReference type="EMBL" id="SYZ47124.1"/>
    </source>
</evidence>
<evidence type="ECO:0000256" key="1">
    <source>
        <dbReference type="SAM" id="Phobius"/>
    </source>
</evidence>
<feature type="transmembrane region" description="Helical" evidence="1">
    <location>
        <begin position="437"/>
        <end position="457"/>
    </location>
</feature>
<name>A0A3P3YWB4_PLABS</name>
<protein>
    <submittedName>
        <fullName evidence="2">D3256324-a968-47bb-aab6-6da95dcaa075-CDS</fullName>
    </submittedName>
</protein>
<dbReference type="EMBL" id="LS992577">
    <property type="protein sequence ID" value="SYZ47124.1"/>
    <property type="molecule type" value="Genomic_DNA"/>
</dbReference>
<keyword evidence="1" id="KW-0812">Transmembrane</keyword>
<feature type="transmembrane region" description="Helical" evidence="1">
    <location>
        <begin position="268"/>
        <end position="288"/>
    </location>
</feature>